<dbReference type="EMBL" id="MT141338">
    <property type="protein sequence ID" value="QJA58763.1"/>
    <property type="molecule type" value="Genomic_DNA"/>
</dbReference>
<dbReference type="InterPro" id="IPR027417">
    <property type="entry name" value="P-loop_NTPase"/>
</dbReference>
<reference evidence="2" key="1">
    <citation type="submission" date="2020-03" db="EMBL/GenBank/DDBJ databases">
        <title>The deep terrestrial virosphere.</title>
        <authorList>
            <person name="Holmfeldt K."/>
            <person name="Nilsson E."/>
            <person name="Simone D."/>
            <person name="Lopez-Fernandez M."/>
            <person name="Wu X."/>
            <person name="de Brujin I."/>
            <person name="Lundin D."/>
            <person name="Andersson A."/>
            <person name="Bertilsson S."/>
            <person name="Dopson M."/>
        </authorList>
    </citation>
    <scope>NUCLEOTIDE SEQUENCE</scope>
    <source>
        <strain evidence="2">MM415B01408</strain>
    </source>
</reference>
<evidence type="ECO:0000259" key="1">
    <source>
        <dbReference type="SMART" id="SM00382"/>
    </source>
</evidence>
<sequence>MSLHTKYRPEDFSEFYGNKRLVKKLKPMLDNLETYPPTTLITGPYGCGKTTLGRIIAAYLGCIGSDFVYLNGANDRGIASMRDLVEVMGLMPMNGLSRVALIDEAHRLTKDAEESILTFLEEPPKTSYFVLCTAEPQGLGKAFKQRCSPFEVDYLKDDEIRKLITAVIKEEEGNVPDKIIKEIADCAEGTPRVALIILGQVINLPPKSMLSAIDPFVDGEFDANTIDLCRGLNSKASWEVVSDIVLKVKDDPERIRRGVIGYFRKVILNTKVVSNKTDYAAFIIDCFRDNLYSSGLPGLSLQCYNALTLWKGK</sequence>
<protein>
    <submittedName>
        <fullName evidence="2">Putative DNA polymerase</fullName>
    </submittedName>
</protein>
<dbReference type="InterPro" id="IPR003593">
    <property type="entry name" value="AAA+_ATPase"/>
</dbReference>
<dbReference type="GO" id="GO:0006261">
    <property type="term" value="P:DNA-templated DNA replication"/>
    <property type="evidence" value="ECO:0007669"/>
    <property type="project" value="TreeGrafter"/>
</dbReference>
<dbReference type="AlphaFoldDB" id="A0A6M3IMT9"/>
<dbReference type="SMART" id="SM00382">
    <property type="entry name" value="AAA"/>
    <property type="match status" value="1"/>
</dbReference>
<dbReference type="Pfam" id="PF13177">
    <property type="entry name" value="DNA_pol3_delta2"/>
    <property type="match status" value="1"/>
</dbReference>
<dbReference type="CDD" id="cd00009">
    <property type="entry name" value="AAA"/>
    <property type="match status" value="1"/>
</dbReference>
<dbReference type="InterPro" id="IPR050238">
    <property type="entry name" value="DNA_Rep/Repair_Clamp_Loader"/>
</dbReference>
<dbReference type="Gene3D" id="3.40.50.300">
    <property type="entry name" value="P-loop containing nucleotide triphosphate hydrolases"/>
    <property type="match status" value="1"/>
</dbReference>
<evidence type="ECO:0000313" key="2">
    <source>
        <dbReference type="EMBL" id="QJA58763.1"/>
    </source>
</evidence>
<dbReference type="PANTHER" id="PTHR11669">
    <property type="entry name" value="REPLICATION FACTOR C / DNA POLYMERASE III GAMMA-TAU SUBUNIT"/>
    <property type="match status" value="1"/>
</dbReference>
<accession>A0A6M3IMT9</accession>
<name>A0A6M3IMT9_9ZZZZ</name>
<feature type="domain" description="AAA+ ATPase" evidence="1">
    <location>
        <begin position="35"/>
        <end position="227"/>
    </location>
</feature>
<organism evidence="2">
    <name type="scientific">viral metagenome</name>
    <dbReference type="NCBI Taxonomy" id="1070528"/>
    <lineage>
        <taxon>unclassified sequences</taxon>
        <taxon>metagenomes</taxon>
        <taxon>organismal metagenomes</taxon>
    </lineage>
</organism>
<gene>
    <name evidence="2" type="ORF">MM415B01408_0017</name>
</gene>
<dbReference type="SUPFAM" id="SSF52540">
    <property type="entry name" value="P-loop containing nucleoside triphosphate hydrolases"/>
    <property type="match status" value="1"/>
</dbReference>
<proteinExistence type="predicted"/>
<dbReference type="PANTHER" id="PTHR11669:SF0">
    <property type="entry name" value="PROTEIN STICHEL-LIKE 2"/>
    <property type="match status" value="1"/>
</dbReference>